<keyword evidence="2" id="KW-0808">Transferase</keyword>
<evidence type="ECO:0000313" key="2">
    <source>
        <dbReference type="EMBL" id="ONG49525.1"/>
    </source>
</evidence>
<dbReference type="InterPro" id="IPR029063">
    <property type="entry name" value="SAM-dependent_MTases_sf"/>
</dbReference>
<evidence type="ECO:0000259" key="1">
    <source>
        <dbReference type="Pfam" id="PF05050"/>
    </source>
</evidence>
<dbReference type="GO" id="GO:0008171">
    <property type="term" value="F:O-methyltransferase activity"/>
    <property type="evidence" value="ECO:0007669"/>
    <property type="project" value="TreeGrafter"/>
</dbReference>
<reference evidence="2 3" key="1">
    <citation type="submission" date="2016-10" db="EMBL/GenBank/DDBJ databases">
        <title>Draft Genome sequence of Roseomonas sp. strain M3.</title>
        <authorList>
            <person name="Subhash Y."/>
            <person name="Lee S."/>
        </authorList>
    </citation>
    <scope>NUCLEOTIDE SEQUENCE [LARGE SCALE GENOMIC DNA]</scope>
    <source>
        <strain evidence="2 3">M3</strain>
    </source>
</reference>
<dbReference type="PANTHER" id="PTHR36973">
    <property type="entry name" value="SLL1456 PROTEIN-RELATED"/>
    <property type="match status" value="1"/>
</dbReference>
<dbReference type="GO" id="GO:0032259">
    <property type="term" value="P:methylation"/>
    <property type="evidence" value="ECO:0007669"/>
    <property type="project" value="UniProtKB-KW"/>
</dbReference>
<dbReference type="RefSeq" id="WP_076959221.1">
    <property type="nucleotide sequence ID" value="NZ_MLCO01000225.1"/>
</dbReference>
<dbReference type="Gene3D" id="3.40.50.150">
    <property type="entry name" value="Vaccinia Virus protein VP39"/>
    <property type="match status" value="1"/>
</dbReference>
<dbReference type="SUPFAM" id="SSF53335">
    <property type="entry name" value="S-adenosyl-L-methionine-dependent methyltransferases"/>
    <property type="match status" value="1"/>
</dbReference>
<protein>
    <submittedName>
        <fullName evidence="2">Methyltransferase FkbM</fullName>
    </submittedName>
</protein>
<dbReference type="PANTHER" id="PTHR36973:SF4">
    <property type="entry name" value="NODULATION PROTEIN"/>
    <property type="match status" value="1"/>
</dbReference>
<name>A0A1V2GXJ1_9PROT</name>
<dbReference type="InterPro" id="IPR053188">
    <property type="entry name" value="FkbM_Methyltransferase"/>
</dbReference>
<dbReference type="AlphaFoldDB" id="A0A1V2GXJ1"/>
<dbReference type="Proteomes" id="UP000188879">
    <property type="component" value="Unassembled WGS sequence"/>
</dbReference>
<organism evidence="2 3">
    <name type="scientific">Teichococcus deserti</name>
    <dbReference type="NCBI Taxonomy" id="1817963"/>
    <lineage>
        <taxon>Bacteria</taxon>
        <taxon>Pseudomonadati</taxon>
        <taxon>Pseudomonadota</taxon>
        <taxon>Alphaproteobacteria</taxon>
        <taxon>Acetobacterales</taxon>
        <taxon>Roseomonadaceae</taxon>
        <taxon>Roseomonas</taxon>
    </lineage>
</organism>
<keyword evidence="2" id="KW-0489">Methyltransferase</keyword>
<dbReference type="OrthoDB" id="292760at2"/>
<dbReference type="EMBL" id="MLCO01000225">
    <property type="protein sequence ID" value="ONG49525.1"/>
    <property type="molecule type" value="Genomic_DNA"/>
</dbReference>
<evidence type="ECO:0000313" key="3">
    <source>
        <dbReference type="Proteomes" id="UP000188879"/>
    </source>
</evidence>
<dbReference type="Pfam" id="PF05050">
    <property type="entry name" value="Methyltransf_21"/>
    <property type="match status" value="1"/>
</dbReference>
<dbReference type="InterPro" id="IPR006342">
    <property type="entry name" value="FkbM_mtfrase"/>
</dbReference>
<feature type="domain" description="Methyltransferase FkbM" evidence="1">
    <location>
        <begin position="21"/>
        <end position="189"/>
    </location>
</feature>
<sequence>MSDAASFNALSGLDLRVRVVDIGANPIDSDPPYAGMLRRGAAEVVGFEPNPDALAVLDQRRSALERYFPHAVGDGRRHTLKICQAPGMTSLLEPDPAILGLFHGFPDWGTVLGREEIDTVRLDDVPETEGADLLKLDIQGAELMVLQNAVQRLAHASVIQAEVEFLPLYKDQPLFGDVERFLRGQGFVFHRFFPVVSRTIRPMLVDQNIYAGLSQLVWADGLFLRDFTKPAALTDHQLLAMSAILHDCYQSYDVVLHLLGEHDRRHAGSLAATYFTALQAVPRAVPQTA</sequence>
<dbReference type="NCBIfam" id="TIGR01444">
    <property type="entry name" value="fkbM_fam"/>
    <property type="match status" value="1"/>
</dbReference>
<comment type="caution">
    <text evidence="2">The sequence shown here is derived from an EMBL/GenBank/DDBJ whole genome shotgun (WGS) entry which is preliminary data.</text>
</comment>
<gene>
    <name evidence="2" type="ORF">BKE38_20845</name>
</gene>
<proteinExistence type="predicted"/>
<keyword evidence="3" id="KW-1185">Reference proteome</keyword>
<accession>A0A1V2GXJ1</accession>